<dbReference type="Pfam" id="PF04500">
    <property type="entry name" value="FLYWCH"/>
    <property type="match status" value="1"/>
</dbReference>
<accession>A0AAV1K8E7</accession>
<evidence type="ECO:0000256" key="3">
    <source>
        <dbReference type="ARBA" id="ARBA00022833"/>
    </source>
</evidence>
<evidence type="ECO:0000313" key="5">
    <source>
        <dbReference type="EMBL" id="CAK1579135.1"/>
    </source>
</evidence>
<dbReference type="Gene3D" id="2.20.25.240">
    <property type="match status" value="1"/>
</dbReference>
<evidence type="ECO:0000313" key="6">
    <source>
        <dbReference type="Proteomes" id="UP001314205"/>
    </source>
</evidence>
<keyword evidence="2" id="KW-0863">Zinc-finger</keyword>
<dbReference type="GO" id="GO:0008270">
    <property type="term" value="F:zinc ion binding"/>
    <property type="evidence" value="ECO:0007669"/>
    <property type="project" value="UniProtKB-KW"/>
</dbReference>
<gene>
    <name evidence="5" type="ORF">PARMNEM_LOCUS1118</name>
</gene>
<dbReference type="EMBL" id="CAVLGL010000002">
    <property type="protein sequence ID" value="CAK1579135.1"/>
    <property type="molecule type" value="Genomic_DNA"/>
</dbReference>
<dbReference type="AlphaFoldDB" id="A0AAV1K8E7"/>
<evidence type="ECO:0000259" key="4">
    <source>
        <dbReference type="Pfam" id="PF04500"/>
    </source>
</evidence>
<organism evidence="5 6">
    <name type="scientific">Parnassius mnemosyne</name>
    <name type="common">clouded apollo</name>
    <dbReference type="NCBI Taxonomy" id="213953"/>
    <lineage>
        <taxon>Eukaryota</taxon>
        <taxon>Metazoa</taxon>
        <taxon>Ecdysozoa</taxon>
        <taxon>Arthropoda</taxon>
        <taxon>Hexapoda</taxon>
        <taxon>Insecta</taxon>
        <taxon>Pterygota</taxon>
        <taxon>Neoptera</taxon>
        <taxon>Endopterygota</taxon>
        <taxon>Lepidoptera</taxon>
        <taxon>Glossata</taxon>
        <taxon>Ditrysia</taxon>
        <taxon>Papilionoidea</taxon>
        <taxon>Papilionidae</taxon>
        <taxon>Parnassiinae</taxon>
        <taxon>Parnassini</taxon>
        <taxon>Parnassius</taxon>
        <taxon>Driopa</taxon>
    </lineage>
</organism>
<protein>
    <recommendedName>
        <fullName evidence="4">FLYWCH-type domain-containing protein</fullName>
    </recommendedName>
</protein>
<proteinExistence type="predicted"/>
<evidence type="ECO:0000256" key="2">
    <source>
        <dbReference type="ARBA" id="ARBA00022771"/>
    </source>
</evidence>
<comment type="caution">
    <text evidence="5">The sequence shown here is derived from an EMBL/GenBank/DDBJ whole genome shotgun (WGS) entry which is preliminary data.</text>
</comment>
<evidence type="ECO:0000256" key="1">
    <source>
        <dbReference type="ARBA" id="ARBA00022723"/>
    </source>
</evidence>
<dbReference type="Proteomes" id="UP001314205">
    <property type="component" value="Unassembled WGS sequence"/>
</dbReference>
<name>A0AAV1K8E7_9NEOP</name>
<keyword evidence="6" id="KW-1185">Reference proteome</keyword>
<dbReference type="InterPro" id="IPR007588">
    <property type="entry name" value="Znf_FLYWCH"/>
</dbReference>
<keyword evidence="3" id="KW-0862">Zinc</keyword>
<sequence>MSTVITAYKVICSQSIIKHRLQCQNAVHRCYYIVSTLTGSTMSPVTRSAGIARQTDGCTAKRKSTPIWTITLSRKAKFIKLKNGKSLLMYDRYTFSKPSELARSAGTYCWRCTGRGSSRCNMYIHVDGDLQVLRIFNEHSHLPPRYISASGGFYIRI</sequence>
<keyword evidence="1" id="KW-0479">Metal-binding</keyword>
<feature type="domain" description="FLYWCH-type" evidence="4">
    <location>
        <begin position="78"/>
        <end position="141"/>
    </location>
</feature>
<reference evidence="5 6" key="1">
    <citation type="submission" date="2023-11" db="EMBL/GenBank/DDBJ databases">
        <authorList>
            <person name="Hedman E."/>
            <person name="Englund M."/>
            <person name="Stromberg M."/>
            <person name="Nyberg Akerstrom W."/>
            <person name="Nylinder S."/>
            <person name="Jareborg N."/>
            <person name="Kallberg Y."/>
            <person name="Kronander E."/>
        </authorList>
    </citation>
    <scope>NUCLEOTIDE SEQUENCE [LARGE SCALE GENOMIC DNA]</scope>
</reference>